<protein>
    <submittedName>
        <fullName evidence="17">Coagulation factor IX-like</fullName>
    </submittedName>
</protein>
<dbReference type="PRINTS" id="PR00722">
    <property type="entry name" value="CHYMOTRYPSIN"/>
</dbReference>
<feature type="domain" description="Peptidase S1" evidence="15">
    <location>
        <begin position="241"/>
        <end position="473"/>
    </location>
</feature>
<feature type="domain" description="EGF-like" evidence="14">
    <location>
        <begin position="86"/>
        <end position="122"/>
    </location>
</feature>
<dbReference type="PROSITE" id="PS00011">
    <property type="entry name" value="GLA_1"/>
    <property type="match status" value="1"/>
</dbReference>
<dbReference type="AlphaFoldDB" id="A0A4W3I9W1"/>
<keyword evidence="6" id="KW-0677">Repeat</keyword>
<dbReference type="STRING" id="7868.ENSCMIP00000023783"/>
<evidence type="ECO:0000259" key="14">
    <source>
        <dbReference type="PROSITE" id="PS50026"/>
    </source>
</evidence>
<feature type="domain" description="Gla" evidence="16">
    <location>
        <begin position="40"/>
        <end position="86"/>
    </location>
</feature>
<dbReference type="InterPro" id="IPR033116">
    <property type="entry name" value="TRYPSIN_SER"/>
</dbReference>
<dbReference type="GO" id="GO:0006508">
    <property type="term" value="P:proteolysis"/>
    <property type="evidence" value="ECO:0007669"/>
    <property type="project" value="UniProtKB-KW"/>
</dbReference>
<dbReference type="Ensembl" id="ENSCMIT00000024185.1">
    <property type="protein sequence ID" value="ENSCMIP00000023783.1"/>
    <property type="gene ID" value="ENSCMIG00000010588.1"/>
</dbReference>
<keyword evidence="2" id="KW-0964">Secreted</keyword>
<reference evidence="18" key="1">
    <citation type="journal article" date="2006" name="Science">
        <title>Ancient noncoding elements conserved in the human genome.</title>
        <authorList>
            <person name="Venkatesh B."/>
            <person name="Kirkness E.F."/>
            <person name="Loh Y.H."/>
            <person name="Halpern A.L."/>
            <person name="Lee A.P."/>
            <person name="Johnson J."/>
            <person name="Dandona N."/>
            <person name="Viswanathan L.D."/>
            <person name="Tay A."/>
            <person name="Venter J.C."/>
            <person name="Strausberg R.L."/>
            <person name="Brenner S."/>
        </authorList>
    </citation>
    <scope>NUCLEOTIDE SEQUENCE [LARGE SCALE GENOMIC DNA]</scope>
</reference>
<dbReference type="InterPro" id="IPR018114">
    <property type="entry name" value="TRYPSIN_HIS"/>
</dbReference>
<evidence type="ECO:0000313" key="17">
    <source>
        <dbReference type="Ensembl" id="ENSCMIP00000023783.1"/>
    </source>
</evidence>
<dbReference type="InterPro" id="IPR035972">
    <property type="entry name" value="GLA-like_dom_SF"/>
</dbReference>
<keyword evidence="3 12" id="KW-0245">EGF-like domain</keyword>
<dbReference type="InterPro" id="IPR050442">
    <property type="entry name" value="Peptidase_S1_coag_factors"/>
</dbReference>
<accession>A0A4W3I9W1</accession>
<dbReference type="Gene3D" id="2.10.25.10">
    <property type="entry name" value="Laminin"/>
    <property type="match status" value="2"/>
</dbReference>
<keyword evidence="5" id="KW-0732">Signal</keyword>
<proteinExistence type="predicted"/>
<evidence type="ECO:0000256" key="12">
    <source>
        <dbReference type="PROSITE-ProRule" id="PRU00076"/>
    </source>
</evidence>
<evidence type="ECO:0000259" key="15">
    <source>
        <dbReference type="PROSITE" id="PS50240"/>
    </source>
</evidence>
<dbReference type="SMART" id="SM00181">
    <property type="entry name" value="EGF"/>
    <property type="match status" value="2"/>
</dbReference>
<sequence length="486" mass="55905">MARCYCLFASLVFVGSIGGISSSVFLRKNEASRVLRIQKRSNWFWEETRLGSLERECYEELCSFEEAREIYKSNERTLEFWYRYKNLDPCQSTPCLNGGICKANGHTYVCLCPPLWKGKICEREYIECEYKNGFCQQYCTNVEDSENVRCKCAEGYQLDTDQRSCVKQVPYPCGMINVEPSRVRSIDHLSENYHNLLENDTDMENNTYIEMVLNDTNDEENNTSTKEIISSIDATSHLFRIIGGNICTRGMCPWQVLINDDGKYGFCGGSLISSYWVITAAHCFVTIKPHSITAGEYDKLRSEDVEQTVLVEKLVIHPQFDPITYDNDIALLYLSSQVNFNQFISPICLPNYHLSHLLLVEGQTGYVSGWGLTNERGRSSRFLRRVNLPYIEQETCIKSTQLLVTDNMFCAGYVNQERDSCKGDSGGPYAMNYQNAWYLTGLVSWGEGCAQQNKYGMYTRIPNYLSWIYESSLEHSNHSQHLRYNQ</sequence>
<dbReference type="SUPFAM" id="SSF57196">
    <property type="entry name" value="EGF/Laminin"/>
    <property type="match status" value="1"/>
</dbReference>
<dbReference type="InterPro" id="IPR000742">
    <property type="entry name" value="EGF"/>
</dbReference>
<dbReference type="Pfam" id="PF14670">
    <property type="entry name" value="FXa_inhibition"/>
    <property type="match status" value="1"/>
</dbReference>
<keyword evidence="9 12" id="KW-1015">Disulfide bond</keyword>
<keyword evidence="18" id="KW-1185">Reference proteome</keyword>
<keyword evidence="8 13" id="KW-0720">Serine protease</keyword>
<reference evidence="18" key="3">
    <citation type="journal article" date="2014" name="Nature">
        <title>Elephant shark genome provides unique insights into gnathostome evolution.</title>
        <authorList>
            <consortium name="International Elephant Shark Genome Sequencing Consortium"/>
            <person name="Venkatesh B."/>
            <person name="Lee A.P."/>
            <person name="Ravi V."/>
            <person name="Maurya A.K."/>
            <person name="Lian M.M."/>
            <person name="Swann J.B."/>
            <person name="Ohta Y."/>
            <person name="Flajnik M.F."/>
            <person name="Sutoh Y."/>
            <person name="Kasahara M."/>
            <person name="Hoon S."/>
            <person name="Gangu V."/>
            <person name="Roy S.W."/>
            <person name="Irimia M."/>
            <person name="Korzh V."/>
            <person name="Kondrychyn I."/>
            <person name="Lim Z.W."/>
            <person name="Tay B.H."/>
            <person name="Tohari S."/>
            <person name="Kong K.W."/>
            <person name="Ho S."/>
            <person name="Lorente-Galdos B."/>
            <person name="Quilez J."/>
            <person name="Marques-Bonet T."/>
            <person name="Raney B.J."/>
            <person name="Ingham P.W."/>
            <person name="Tay A."/>
            <person name="Hillier L.W."/>
            <person name="Minx P."/>
            <person name="Boehm T."/>
            <person name="Wilson R.K."/>
            <person name="Brenner S."/>
            <person name="Warren W.C."/>
        </authorList>
    </citation>
    <scope>NUCLEOTIDE SEQUENCE [LARGE SCALE GENOMIC DNA]</scope>
</reference>
<dbReference type="InterPro" id="IPR009003">
    <property type="entry name" value="Peptidase_S1_PA"/>
</dbReference>
<dbReference type="GeneTree" id="ENSGT00940000165072"/>
<dbReference type="InterPro" id="IPR001254">
    <property type="entry name" value="Trypsin_dom"/>
</dbReference>
<dbReference type="PANTHER" id="PTHR24278">
    <property type="entry name" value="COAGULATION FACTOR"/>
    <property type="match status" value="1"/>
</dbReference>
<dbReference type="GO" id="GO:0007596">
    <property type="term" value="P:blood coagulation"/>
    <property type="evidence" value="ECO:0007669"/>
    <property type="project" value="InterPro"/>
</dbReference>
<dbReference type="Pfam" id="PF00594">
    <property type="entry name" value="Gla"/>
    <property type="match status" value="1"/>
</dbReference>
<evidence type="ECO:0000256" key="8">
    <source>
        <dbReference type="ARBA" id="ARBA00022825"/>
    </source>
</evidence>
<dbReference type="GO" id="GO:0004252">
    <property type="term" value="F:serine-type endopeptidase activity"/>
    <property type="evidence" value="ECO:0007669"/>
    <property type="project" value="InterPro"/>
</dbReference>
<dbReference type="SUPFAM" id="SSF50494">
    <property type="entry name" value="Trypsin-like serine proteases"/>
    <property type="match status" value="1"/>
</dbReference>
<dbReference type="InterPro" id="IPR000294">
    <property type="entry name" value="GLA_domain"/>
</dbReference>
<dbReference type="PIRSF" id="PIRSF001143">
    <property type="entry name" value="Factor_X"/>
    <property type="match status" value="1"/>
</dbReference>
<evidence type="ECO:0000256" key="11">
    <source>
        <dbReference type="PIRSR" id="PIRSR001143-1"/>
    </source>
</evidence>
<dbReference type="GeneID" id="103186822"/>
<evidence type="ECO:0000256" key="2">
    <source>
        <dbReference type="ARBA" id="ARBA00022525"/>
    </source>
</evidence>
<evidence type="ECO:0000256" key="7">
    <source>
        <dbReference type="ARBA" id="ARBA00022801"/>
    </source>
</evidence>
<dbReference type="CDD" id="cd00190">
    <property type="entry name" value="Tryp_SPc"/>
    <property type="match status" value="1"/>
</dbReference>
<evidence type="ECO:0000313" key="18">
    <source>
        <dbReference type="Proteomes" id="UP000314986"/>
    </source>
</evidence>
<evidence type="ECO:0000256" key="1">
    <source>
        <dbReference type="ARBA" id="ARBA00004613"/>
    </source>
</evidence>
<dbReference type="PROSITE" id="PS00022">
    <property type="entry name" value="EGF_1"/>
    <property type="match status" value="1"/>
</dbReference>
<dbReference type="PANTHER" id="PTHR24278:SF25">
    <property type="entry name" value="COAGULATION FACTOR IX"/>
    <property type="match status" value="1"/>
</dbReference>
<organism evidence="17 18">
    <name type="scientific">Callorhinchus milii</name>
    <name type="common">Ghost shark</name>
    <dbReference type="NCBI Taxonomy" id="7868"/>
    <lineage>
        <taxon>Eukaryota</taxon>
        <taxon>Metazoa</taxon>
        <taxon>Chordata</taxon>
        <taxon>Craniata</taxon>
        <taxon>Vertebrata</taxon>
        <taxon>Chondrichthyes</taxon>
        <taxon>Holocephali</taxon>
        <taxon>Chimaeriformes</taxon>
        <taxon>Callorhinchidae</taxon>
        <taxon>Callorhinchus</taxon>
    </lineage>
</organism>
<evidence type="ECO:0000256" key="5">
    <source>
        <dbReference type="ARBA" id="ARBA00022729"/>
    </source>
</evidence>
<feature type="disulfide bond" evidence="12">
    <location>
        <begin position="112"/>
        <end position="121"/>
    </location>
</feature>
<comment type="subcellular location">
    <subcellularLocation>
        <location evidence="1">Secreted</location>
    </subcellularLocation>
</comment>
<name>A0A4W3I9W1_CALMI</name>
<dbReference type="OMA" id="VPYHNTW"/>
<dbReference type="InParanoid" id="A0A4W3I9W1"/>
<gene>
    <name evidence="17" type="primary">LOC103186822</name>
</gene>
<evidence type="ECO:0000256" key="13">
    <source>
        <dbReference type="RuleBase" id="RU363034"/>
    </source>
</evidence>
<dbReference type="Pfam" id="PF00008">
    <property type="entry name" value="EGF"/>
    <property type="match status" value="1"/>
</dbReference>
<evidence type="ECO:0000256" key="6">
    <source>
        <dbReference type="ARBA" id="ARBA00022737"/>
    </source>
</evidence>
<evidence type="ECO:0000256" key="10">
    <source>
        <dbReference type="ARBA" id="ARBA00023180"/>
    </source>
</evidence>
<evidence type="ECO:0000256" key="4">
    <source>
        <dbReference type="ARBA" id="ARBA00022670"/>
    </source>
</evidence>
<dbReference type="PROSITE" id="PS50240">
    <property type="entry name" value="TRYPSIN_DOM"/>
    <property type="match status" value="1"/>
</dbReference>
<reference evidence="18" key="2">
    <citation type="journal article" date="2007" name="PLoS Biol.">
        <title>Survey sequencing and comparative analysis of the elephant shark (Callorhinchus milii) genome.</title>
        <authorList>
            <person name="Venkatesh B."/>
            <person name="Kirkness E.F."/>
            <person name="Loh Y.H."/>
            <person name="Halpern A.L."/>
            <person name="Lee A.P."/>
            <person name="Johnson J."/>
            <person name="Dandona N."/>
            <person name="Viswanathan L.D."/>
            <person name="Tay A."/>
            <person name="Venter J.C."/>
            <person name="Strausberg R.L."/>
            <person name="Brenner S."/>
        </authorList>
    </citation>
    <scope>NUCLEOTIDE SEQUENCE [LARGE SCALE GENOMIC DNA]</scope>
</reference>
<dbReference type="Proteomes" id="UP000314986">
    <property type="component" value="Unassembled WGS sequence"/>
</dbReference>
<dbReference type="OrthoDB" id="5918597at2759"/>
<keyword evidence="10" id="KW-0325">Glycoprotein</keyword>
<reference evidence="17" key="5">
    <citation type="submission" date="2025-09" db="UniProtKB">
        <authorList>
            <consortium name="Ensembl"/>
        </authorList>
    </citation>
    <scope>IDENTIFICATION</scope>
</reference>
<dbReference type="FunFam" id="2.10.25.10:FF:000100">
    <property type="entry name" value="neurogenic locus notch homolog protein 3"/>
    <property type="match status" value="1"/>
</dbReference>
<feature type="active site" description="Charge relay system" evidence="11">
    <location>
        <position position="282"/>
    </location>
</feature>
<dbReference type="PROSITE" id="PS00135">
    <property type="entry name" value="TRYPSIN_SER"/>
    <property type="match status" value="1"/>
</dbReference>
<feature type="active site" description="Charge relay system" evidence="11">
    <location>
        <position position="425"/>
    </location>
</feature>
<dbReference type="InterPro" id="IPR043504">
    <property type="entry name" value="Peptidase_S1_PA_chymotrypsin"/>
</dbReference>
<dbReference type="InterPro" id="IPR001314">
    <property type="entry name" value="Peptidase_S1A"/>
</dbReference>
<dbReference type="PROSITE" id="PS00134">
    <property type="entry name" value="TRYPSIN_HIS"/>
    <property type="match status" value="1"/>
</dbReference>
<comment type="caution">
    <text evidence="12">Lacks conserved residue(s) required for the propagation of feature annotation.</text>
</comment>
<evidence type="ECO:0000256" key="3">
    <source>
        <dbReference type="ARBA" id="ARBA00022536"/>
    </source>
</evidence>
<dbReference type="SMART" id="SM00020">
    <property type="entry name" value="Tryp_SPc"/>
    <property type="match status" value="1"/>
</dbReference>
<dbReference type="PROSITE" id="PS50998">
    <property type="entry name" value="GLA_2"/>
    <property type="match status" value="1"/>
</dbReference>
<dbReference type="SMART" id="SM00179">
    <property type="entry name" value="EGF_CA"/>
    <property type="match status" value="1"/>
</dbReference>
<keyword evidence="7 13" id="KW-0378">Hydrolase</keyword>
<dbReference type="Pfam" id="PF00089">
    <property type="entry name" value="Trypsin"/>
    <property type="match status" value="1"/>
</dbReference>
<evidence type="ECO:0000259" key="16">
    <source>
        <dbReference type="PROSITE" id="PS50998"/>
    </source>
</evidence>
<dbReference type="GO" id="GO:0005615">
    <property type="term" value="C:extracellular space"/>
    <property type="evidence" value="ECO:0007669"/>
    <property type="project" value="TreeGrafter"/>
</dbReference>
<dbReference type="SMART" id="SM00069">
    <property type="entry name" value="GLA"/>
    <property type="match status" value="1"/>
</dbReference>
<dbReference type="PROSITE" id="PS50026">
    <property type="entry name" value="EGF_3"/>
    <property type="match status" value="1"/>
</dbReference>
<dbReference type="GO" id="GO:0005509">
    <property type="term" value="F:calcium ion binding"/>
    <property type="evidence" value="ECO:0007669"/>
    <property type="project" value="InterPro"/>
</dbReference>
<dbReference type="Gene3D" id="4.10.740.10">
    <property type="entry name" value="Coagulation Factor IX"/>
    <property type="match status" value="1"/>
</dbReference>
<dbReference type="PRINTS" id="PR00001">
    <property type="entry name" value="GLABLOOD"/>
</dbReference>
<dbReference type="KEGG" id="cmk:103186822"/>
<feature type="active site" description="Charge relay system" evidence="11">
    <location>
        <position position="328"/>
    </location>
</feature>
<dbReference type="Gene3D" id="2.40.10.10">
    <property type="entry name" value="Trypsin-like serine proteases"/>
    <property type="match status" value="2"/>
</dbReference>
<dbReference type="InterPro" id="IPR017857">
    <property type="entry name" value="Coagulation_fac-like_Gla_dom"/>
</dbReference>
<dbReference type="InterPro" id="IPR001881">
    <property type="entry name" value="EGF-like_Ca-bd_dom"/>
</dbReference>
<reference evidence="17" key="4">
    <citation type="submission" date="2025-08" db="UniProtKB">
        <authorList>
            <consortium name="Ensembl"/>
        </authorList>
    </citation>
    <scope>IDENTIFICATION</scope>
</reference>
<evidence type="ECO:0000256" key="9">
    <source>
        <dbReference type="ARBA" id="ARBA00023157"/>
    </source>
</evidence>
<dbReference type="FunFam" id="2.40.10.10:FF:000120">
    <property type="entry name" value="Putative serine protease"/>
    <property type="match status" value="1"/>
</dbReference>
<dbReference type="FunFam" id="4.10.740.10:FF:000001">
    <property type="entry name" value="vitamin K-dependent protein S"/>
    <property type="match status" value="1"/>
</dbReference>
<dbReference type="SUPFAM" id="SSF57630">
    <property type="entry name" value="GLA-domain"/>
    <property type="match status" value="1"/>
</dbReference>
<keyword evidence="4 13" id="KW-0645">Protease</keyword>
<dbReference type="CDD" id="cd00054">
    <property type="entry name" value="EGF_CA"/>
    <property type="match status" value="1"/>
</dbReference>
<dbReference type="InterPro" id="IPR012224">
    <property type="entry name" value="Pept_S1A_FX"/>
</dbReference>